<reference evidence="1 2" key="1">
    <citation type="submission" date="2019-01" db="EMBL/GenBank/DDBJ databases">
        <title>Draft genome sequences of three monokaryotic isolates of the white-rot basidiomycete fungus Dichomitus squalens.</title>
        <authorList>
            <consortium name="DOE Joint Genome Institute"/>
            <person name="Lopez S.C."/>
            <person name="Andreopoulos B."/>
            <person name="Pangilinan J."/>
            <person name="Lipzen A."/>
            <person name="Riley R."/>
            <person name="Ahrendt S."/>
            <person name="Ng V."/>
            <person name="Barry K."/>
            <person name="Daum C."/>
            <person name="Grigoriev I.V."/>
            <person name="Hilden K.S."/>
            <person name="Makela M.R."/>
            <person name="de Vries R.P."/>
        </authorList>
    </citation>
    <scope>NUCLEOTIDE SEQUENCE [LARGE SCALE GENOMIC DNA]</scope>
    <source>
        <strain evidence="1 2">CBS 464.89</strain>
    </source>
</reference>
<dbReference type="Proteomes" id="UP000292082">
    <property type="component" value="Unassembled WGS sequence"/>
</dbReference>
<organism evidence="1 2">
    <name type="scientific">Dichomitus squalens</name>
    <dbReference type="NCBI Taxonomy" id="114155"/>
    <lineage>
        <taxon>Eukaryota</taxon>
        <taxon>Fungi</taxon>
        <taxon>Dikarya</taxon>
        <taxon>Basidiomycota</taxon>
        <taxon>Agaricomycotina</taxon>
        <taxon>Agaricomycetes</taxon>
        <taxon>Polyporales</taxon>
        <taxon>Polyporaceae</taxon>
        <taxon>Dichomitus</taxon>
    </lineage>
</organism>
<gene>
    <name evidence="1" type="ORF">BD310DRAFT_914583</name>
</gene>
<dbReference type="AlphaFoldDB" id="A0A4Q9QCH8"/>
<name>A0A4Q9QCH8_9APHY</name>
<dbReference type="EMBL" id="ML145086">
    <property type="protein sequence ID" value="TBU64404.1"/>
    <property type="molecule type" value="Genomic_DNA"/>
</dbReference>
<evidence type="ECO:0000313" key="1">
    <source>
        <dbReference type="EMBL" id="TBU64404.1"/>
    </source>
</evidence>
<proteinExistence type="predicted"/>
<sequence length="72" mass="7981">MYIARETYRSGLPMTIAVLAAARAVSGGTEIPAAGVCDQSLCRRLYARGKQIMDRGAFPHGRFTRCVREFRC</sequence>
<protein>
    <submittedName>
        <fullName evidence="1">Uncharacterized protein</fullName>
    </submittedName>
</protein>
<accession>A0A4Q9QCH8</accession>
<evidence type="ECO:0000313" key="2">
    <source>
        <dbReference type="Proteomes" id="UP000292082"/>
    </source>
</evidence>
<keyword evidence="2" id="KW-1185">Reference proteome</keyword>